<dbReference type="EC" id="3.5.1.19" evidence="6"/>
<evidence type="ECO:0000313" key="10">
    <source>
        <dbReference type="Proteomes" id="UP000245790"/>
    </source>
</evidence>
<accession>A0A316G611</accession>
<keyword evidence="3" id="KW-0479">Metal-binding</keyword>
<evidence type="ECO:0000256" key="4">
    <source>
        <dbReference type="ARBA" id="ARBA00022801"/>
    </source>
</evidence>
<comment type="similarity">
    <text evidence="1">Belongs to the isochorismatase family.</text>
</comment>
<evidence type="ECO:0000313" key="9">
    <source>
        <dbReference type="EMBL" id="PWK49867.1"/>
    </source>
</evidence>
<evidence type="ECO:0000256" key="7">
    <source>
        <dbReference type="ARBA" id="ARBA00043224"/>
    </source>
</evidence>
<name>A0A316G611_9GAMM</name>
<proteinExistence type="inferred from homology"/>
<dbReference type="AlphaFoldDB" id="A0A316G611"/>
<dbReference type="GO" id="GO:0019363">
    <property type="term" value="P:pyridine nucleotide biosynthetic process"/>
    <property type="evidence" value="ECO:0007669"/>
    <property type="project" value="UniProtKB-KW"/>
</dbReference>
<evidence type="ECO:0000256" key="6">
    <source>
        <dbReference type="ARBA" id="ARBA00039017"/>
    </source>
</evidence>
<reference evidence="9 10" key="1">
    <citation type="submission" date="2018-05" db="EMBL/GenBank/DDBJ databases">
        <title>Genomic Encyclopedia of Type Strains, Phase IV (KMG-IV): sequencing the most valuable type-strain genomes for metagenomic binning, comparative biology and taxonomic classification.</title>
        <authorList>
            <person name="Goeker M."/>
        </authorList>
    </citation>
    <scope>NUCLEOTIDE SEQUENCE [LARGE SCALE GENOMIC DNA]</scope>
    <source>
        <strain evidence="9 10">DSM 25350</strain>
    </source>
</reference>
<gene>
    <name evidence="9" type="ORF">C8D97_10728</name>
</gene>
<keyword evidence="10" id="KW-1185">Reference proteome</keyword>
<dbReference type="GO" id="GO:0008936">
    <property type="term" value="F:nicotinamidase activity"/>
    <property type="evidence" value="ECO:0007669"/>
    <property type="project" value="UniProtKB-EC"/>
</dbReference>
<evidence type="ECO:0000256" key="2">
    <source>
        <dbReference type="ARBA" id="ARBA00022642"/>
    </source>
</evidence>
<sequence>MNKIASFDVDPQYGFTEECPKELPVPGGLEIVGPLNEQAKLTDYRLGSKDAHSPKAEWVATEEEPQLTAITNKGADIDLRWNLHAVPGTRGFEYIEGLPKPAEYDFFVWKGVEPTMHPYSAVYHDLAKKRSTGVIEWLQCNDVTTVIVGGLATDFCVKETVVDLCNAGFRVILNMAATRGIADETVAAALKEIAQAGAEVVCNTDELKAVLA</sequence>
<dbReference type="PANTHER" id="PTHR11080:SF2">
    <property type="entry name" value="LD05707P"/>
    <property type="match status" value="1"/>
</dbReference>
<protein>
    <recommendedName>
        <fullName evidence="6">nicotinamidase</fullName>
        <ecNumber evidence="6">3.5.1.19</ecNumber>
    </recommendedName>
    <alternativeName>
        <fullName evidence="7">Nicotinamide deamidase</fullName>
    </alternativeName>
</protein>
<comment type="caution">
    <text evidence="9">The sequence shown here is derived from an EMBL/GenBank/DDBJ whole genome shotgun (WGS) entry which is preliminary data.</text>
</comment>
<dbReference type="PANTHER" id="PTHR11080">
    <property type="entry name" value="PYRAZINAMIDASE/NICOTINAMIDASE"/>
    <property type="match status" value="1"/>
</dbReference>
<dbReference type="Proteomes" id="UP000245790">
    <property type="component" value="Unassembled WGS sequence"/>
</dbReference>
<dbReference type="InterPro" id="IPR000868">
    <property type="entry name" value="Isochorismatase-like_dom"/>
</dbReference>
<comment type="pathway">
    <text evidence="5">Cofactor biosynthesis; nicotinate biosynthesis; nicotinate from nicotinamide: step 1/1.</text>
</comment>
<evidence type="ECO:0000259" key="8">
    <source>
        <dbReference type="Pfam" id="PF00857"/>
    </source>
</evidence>
<dbReference type="InterPro" id="IPR052347">
    <property type="entry name" value="Isochorismatase_Nicotinamidase"/>
</dbReference>
<dbReference type="EMBL" id="QGGU01000007">
    <property type="protein sequence ID" value="PWK49867.1"/>
    <property type="molecule type" value="Genomic_DNA"/>
</dbReference>
<evidence type="ECO:0000256" key="5">
    <source>
        <dbReference type="ARBA" id="ARBA00037900"/>
    </source>
</evidence>
<evidence type="ECO:0000256" key="1">
    <source>
        <dbReference type="ARBA" id="ARBA00006336"/>
    </source>
</evidence>
<keyword evidence="2" id="KW-0662">Pyridine nucleotide biosynthesis</keyword>
<dbReference type="InterPro" id="IPR036380">
    <property type="entry name" value="Isochorismatase-like_sf"/>
</dbReference>
<dbReference type="Gene3D" id="3.40.50.850">
    <property type="entry name" value="Isochorismatase-like"/>
    <property type="match status" value="1"/>
</dbReference>
<keyword evidence="4" id="KW-0378">Hydrolase</keyword>
<dbReference type="GO" id="GO:0046872">
    <property type="term" value="F:metal ion binding"/>
    <property type="evidence" value="ECO:0007669"/>
    <property type="project" value="UniProtKB-KW"/>
</dbReference>
<dbReference type="SUPFAM" id="SSF52499">
    <property type="entry name" value="Isochorismatase-like hydrolases"/>
    <property type="match status" value="1"/>
</dbReference>
<evidence type="ECO:0000256" key="3">
    <source>
        <dbReference type="ARBA" id="ARBA00022723"/>
    </source>
</evidence>
<feature type="domain" description="Isochorismatase-like" evidence="8">
    <location>
        <begin position="119"/>
        <end position="203"/>
    </location>
</feature>
<organism evidence="9 10">
    <name type="scientific">Pleionea mediterranea</name>
    <dbReference type="NCBI Taxonomy" id="523701"/>
    <lineage>
        <taxon>Bacteria</taxon>
        <taxon>Pseudomonadati</taxon>
        <taxon>Pseudomonadota</taxon>
        <taxon>Gammaproteobacteria</taxon>
        <taxon>Oceanospirillales</taxon>
        <taxon>Pleioneaceae</taxon>
        <taxon>Pleionea</taxon>
    </lineage>
</organism>
<dbReference type="Pfam" id="PF00857">
    <property type="entry name" value="Isochorismatase"/>
    <property type="match status" value="1"/>
</dbReference>
<dbReference type="RefSeq" id="WP_109763658.1">
    <property type="nucleotide sequence ID" value="NZ_QGGU01000007.1"/>
</dbReference>
<dbReference type="OrthoDB" id="9791276at2"/>